<name>A0A3P7NI81_DIBLA</name>
<accession>A0A3P7NI81</accession>
<feature type="compositionally biased region" description="Low complexity" evidence="1">
    <location>
        <begin position="35"/>
        <end position="50"/>
    </location>
</feature>
<dbReference type="EMBL" id="UYRU01104598">
    <property type="protein sequence ID" value="VDN42425.1"/>
    <property type="molecule type" value="Genomic_DNA"/>
</dbReference>
<evidence type="ECO:0000313" key="2">
    <source>
        <dbReference type="EMBL" id="VDN42425.1"/>
    </source>
</evidence>
<protein>
    <submittedName>
        <fullName evidence="2">Uncharacterized protein</fullName>
    </submittedName>
</protein>
<evidence type="ECO:0000256" key="1">
    <source>
        <dbReference type="SAM" id="MobiDB-lite"/>
    </source>
</evidence>
<gene>
    <name evidence="2" type="ORF">DILT_LOCUS18821</name>
</gene>
<evidence type="ECO:0000313" key="3">
    <source>
        <dbReference type="Proteomes" id="UP000281553"/>
    </source>
</evidence>
<dbReference type="Proteomes" id="UP000281553">
    <property type="component" value="Unassembled WGS sequence"/>
</dbReference>
<organism evidence="2 3">
    <name type="scientific">Dibothriocephalus latus</name>
    <name type="common">Fish tapeworm</name>
    <name type="synonym">Diphyllobothrium latum</name>
    <dbReference type="NCBI Taxonomy" id="60516"/>
    <lineage>
        <taxon>Eukaryota</taxon>
        <taxon>Metazoa</taxon>
        <taxon>Spiralia</taxon>
        <taxon>Lophotrochozoa</taxon>
        <taxon>Platyhelminthes</taxon>
        <taxon>Cestoda</taxon>
        <taxon>Eucestoda</taxon>
        <taxon>Diphyllobothriidea</taxon>
        <taxon>Diphyllobothriidae</taxon>
        <taxon>Dibothriocephalus</taxon>
    </lineage>
</organism>
<feature type="non-terminal residue" evidence="2">
    <location>
        <position position="69"/>
    </location>
</feature>
<proteinExistence type="predicted"/>
<dbReference type="AlphaFoldDB" id="A0A3P7NI81"/>
<sequence length="69" mass="7554">MANLPPATIIDELHFKCVRSASQRGKVLYGEGEQTRPSTPPTAATQPATSHQRRLSFAPPALLEARQQQ</sequence>
<keyword evidence="3" id="KW-1185">Reference proteome</keyword>
<feature type="region of interest" description="Disordered" evidence="1">
    <location>
        <begin position="27"/>
        <end position="69"/>
    </location>
</feature>
<reference evidence="2 3" key="1">
    <citation type="submission" date="2018-11" db="EMBL/GenBank/DDBJ databases">
        <authorList>
            <consortium name="Pathogen Informatics"/>
        </authorList>
    </citation>
    <scope>NUCLEOTIDE SEQUENCE [LARGE SCALE GENOMIC DNA]</scope>
</reference>